<organism evidence="2">
    <name type="scientific">mine drainage metagenome</name>
    <dbReference type="NCBI Taxonomy" id="410659"/>
    <lineage>
        <taxon>unclassified sequences</taxon>
        <taxon>metagenomes</taxon>
        <taxon>ecological metagenomes</taxon>
    </lineage>
</organism>
<evidence type="ECO:0000256" key="1">
    <source>
        <dbReference type="SAM" id="MobiDB-lite"/>
    </source>
</evidence>
<dbReference type="EMBL" id="MLJW01000356">
    <property type="protein sequence ID" value="OIQ88818.1"/>
    <property type="molecule type" value="Genomic_DNA"/>
</dbReference>
<gene>
    <name evidence="2" type="ORF">GALL_292910</name>
</gene>
<name>A0A1J5QZZ3_9ZZZZ</name>
<evidence type="ECO:0008006" key="3">
    <source>
        <dbReference type="Google" id="ProtNLM"/>
    </source>
</evidence>
<feature type="compositionally biased region" description="Low complexity" evidence="1">
    <location>
        <begin position="178"/>
        <end position="195"/>
    </location>
</feature>
<sequence>MAKSKRSPSAIPATAHASSRIALGAAILLAFGVAASATGWAMRLLARPQPVPAGALPAGQLGVDELAAAAPLLFGEHETPAKLASNRPSRFELLGVIGGGSQAGAALIGIDGQAPRAVAVGADAAPGVTLLSTGWREALLRDGAARIELKMHDTAEPTHATDGHDAASAMPGGDASTPVEELAVPPDAAAPAAKVPRPRLFPPPKLPGA</sequence>
<feature type="compositionally biased region" description="Pro residues" evidence="1">
    <location>
        <begin position="199"/>
        <end position="209"/>
    </location>
</feature>
<comment type="caution">
    <text evidence="2">The sequence shown here is derived from an EMBL/GenBank/DDBJ whole genome shotgun (WGS) entry which is preliminary data.</text>
</comment>
<accession>A0A1J5QZZ3</accession>
<reference evidence="2" key="1">
    <citation type="submission" date="2016-10" db="EMBL/GenBank/DDBJ databases">
        <title>Sequence of Gallionella enrichment culture.</title>
        <authorList>
            <person name="Poehlein A."/>
            <person name="Muehling M."/>
            <person name="Daniel R."/>
        </authorList>
    </citation>
    <scope>NUCLEOTIDE SEQUENCE</scope>
</reference>
<protein>
    <recommendedName>
        <fullName evidence="3">Type II secretion system protein GspC N-terminal domain-containing protein</fullName>
    </recommendedName>
</protein>
<feature type="compositionally biased region" description="Basic and acidic residues" evidence="1">
    <location>
        <begin position="155"/>
        <end position="165"/>
    </location>
</feature>
<proteinExistence type="predicted"/>
<evidence type="ECO:0000313" key="2">
    <source>
        <dbReference type="EMBL" id="OIQ88818.1"/>
    </source>
</evidence>
<feature type="region of interest" description="Disordered" evidence="1">
    <location>
        <begin position="155"/>
        <end position="209"/>
    </location>
</feature>
<dbReference type="AlphaFoldDB" id="A0A1J5QZZ3"/>